<dbReference type="SUPFAM" id="SSF46785">
    <property type="entry name" value="Winged helix' DNA-binding domain"/>
    <property type="match status" value="1"/>
</dbReference>
<dbReference type="SUPFAM" id="SSF48008">
    <property type="entry name" value="GntR ligand-binding domain-like"/>
    <property type="match status" value="1"/>
</dbReference>
<keyword evidence="3" id="KW-0804">Transcription</keyword>
<evidence type="ECO:0000313" key="6">
    <source>
        <dbReference type="Proteomes" id="UP001597145"/>
    </source>
</evidence>
<dbReference type="Pfam" id="PF07729">
    <property type="entry name" value="FCD"/>
    <property type="match status" value="1"/>
</dbReference>
<dbReference type="RefSeq" id="WP_343978216.1">
    <property type="nucleotide sequence ID" value="NZ_BAAAJG010000010.1"/>
</dbReference>
<dbReference type="InterPro" id="IPR008920">
    <property type="entry name" value="TF_FadR/GntR_C"/>
</dbReference>
<dbReference type="PANTHER" id="PTHR43537:SF5">
    <property type="entry name" value="UXU OPERON TRANSCRIPTIONAL REGULATOR"/>
    <property type="match status" value="1"/>
</dbReference>
<dbReference type="Gene3D" id="1.10.10.10">
    <property type="entry name" value="Winged helix-like DNA-binding domain superfamily/Winged helix DNA-binding domain"/>
    <property type="match status" value="1"/>
</dbReference>
<keyword evidence="2" id="KW-0238">DNA-binding</keyword>
<dbReference type="CDD" id="cd07377">
    <property type="entry name" value="WHTH_GntR"/>
    <property type="match status" value="1"/>
</dbReference>
<evidence type="ECO:0000256" key="1">
    <source>
        <dbReference type="ARBA" id="ARBA00023015"/>
    </source>
</evidence>
<evidence type="ECO:0000259" key="4">
    <source>
        <dbReference type="PROSITE" id="PS50949"/>
    </source>
</evidence>
<evidence type="ECO:0000313" key="5">
    <source>
        <dbReference type="EMBL" id="MFD1532662.1"/>
    </source>
</evidence>
<feature type="domain" description="HTH gntR-type" evidence="4">
    <location>
        <begin position="20"/>
        <end position="88"/>
    </location>
</feature>
<evidence type="ECO:0000256" key="3">
    <source>
        <dbReference type="ARBA" id="ARBA00023163"/>
    </source>
</evidence>
<organism evidence="5 6">
    <name type="scientific">Pseudonocardia aurantiaca</name>
    <dbReference type="NCBI Taxonomy" id="75290"/>
    <lineage>
        <taxon>Bacteria</taxon>
        <taxon>Bacillati</taxon>
        <taxon>Actinomycetota</taxon>
        <taxon>Actinomycetes</taxon>
        <taxon>Pseudonocardiales</taxon>
        <taxon>Pseudonocardiaceae</taxon>
        <taxon>Pseudonocardia</taxon>
    </lineage>
</organism>
<dbReference type="SMART" id="SM00345">
    <property type="entry name" value="HTH_GNTR"/>
    <property type="match status" value="1"/>
</dbReference>
<dbReference type="InterPro" id="IPR011711">
    <property type="entry name" value="GntR_C"/>
</dbReference>
<dbReference type="InterPro" id="IPR036388">
    <property type="entry name" value="WH-like_DNA-bd_sf"/>
</dbReference>
<sequence length="239" mass="26012">MAPRRDTGRRSARLRPVSRPRLYEQLVERLLDYIHSERMKVGDRLPAERELATQLGVSRASVSQALVALEVQGVIDVRHGDGAVILDVSAERQIRAALRARRHRLREVIEAREALEVKLAALAAQRCTPEDIQAIDDALGLMAREIAQGERGLAGDEHFHAAVTAAAHSGLLAGLMAEIAELIRESRIESLAQPGRPEESLLAHRRVADAIRAGHAEAAATAMAAHIVAVSDTALLRED</sequence>
<keyword evidence="6" id="KW-1185">Reference proteome</keyword>
<dbReference type="Pfam" id="PF00392">
    <property type="entry name" value="GntR"/>
    <property type="match status" value="1"/>
</dbReference>
<accession>A0ABW4FQY0</accession>
<dbReference type="SMART" id="SM00895">
    <property type="entry name" value="FCD"/>
    <property type="match status" value="1"/>
</dbReference>
<comment type="caution">
    <text evidence="5">The sequence shown here is derived from an EMBL/GenBank/DDBJ whole genome shotgun (WGS) entry which is preliminary data.</text>
</comment>
<dbReference type="EMBL" id="JBHUCP010000019">
    <property type="protein sequence ID" value="MFD1532662.1"/>
    <property type="molecule type" value="Genomic_DNA"/>
</dbReference>
<protein>
    <submittedName>
        <fullName evidence="5">FadR/GntR family transcriptional regulator</fullName>
    </submittedName>
</protein>
<proteinExistence type="predicted"/>
<dbReference type="PROSITE" id="PS50949">
    <property type="entry name" value="HTH_GNTR"/>
    <property type="match status" value="1"/>
</dbReference>
<name>A0ABW4FQY0_9PSEU</name>
<dbReference type="Gene3D" id="1.20.120.530">
    <property type="entry name" value="GntR ligand-binding domain-like"/>
    <property type="match status" value="1"/>
</dbReference>
<dbReference type="InterPro" id="IPR000524">
    <property type="entry name" value="Tscrpt_reg_HTH_GntR"/>
</dbReference>
<gene>
    <name evidence="5" type="ORF">ACFSCY_24870</name>
</gene>
<evidence type="ECO:0000256" key="2">
    <source>
        <dbReference type="ARBA" id="ARBA00023125"/>
    </source>
</evidence>
<dbReference type="InterPro" id="IPR036390">
    <property type="entry name" value="WH_DNA-bd_sf"/>
</dbReference>
<dbReference type="Proteomes" id="UP001597145">
    <property type="component" value="Unassembled WGS sequence"/>
</dbReference>
<dbReference type="PANTHER" id="PTHR43537">
    <property type="entry name" value="TRANSCRIPTIONAL REGULATOR, GNTR FAMILY"/>
    <property type="match status" value="1"/>
</dbReference>
<reference evidence="6" key="1">
    <citation type="journal article" date="2019" name="Int. J. Syst. Evol. Microbiol.">
        <title>The Global Catalogue of Microorganisms (GCM) 10K type strain sequencing project: providing services to taxonomists for standard genome sequencing and annotation.</title>
        <authorList>
            <consortium name="The Broad Institute Genomics Platform"/>
            <consortium name="The Broad Institute Genome Sequencing Center for Infectious Disease"/>
            <person name="Wu L."/>
            <person name="Ma J."/>
        </authorList>
    </citation>
    <scope>NUCLEOTIDE SEQUENCE [LARGE SCALE GENOMIC DNA]</scope>
    <source>
        <strain evidence="6">JCM 12165</strain>
    </source>
</reference>
<keyword evidence="1" id="KW-0805">Transcription regulation</keyword>
<dbReference type="PRINTS" id="PR00035">
    <property type="entry name" value="HTHGNTR"/>
</dbReference>